<dbReference type="RefSeq" id="WP_216938576.1">
    <property type="nucleotide sequence ID" value="NZ_CP077062.1"/>
</dbReference>
<dbReference type="GO" id="GO:0009395">
    <property type="term" value="P:phospholipid catabolic process"/>
    <property type="evidence" value="ECO:0007669"/>
    <property type="project" value="TreeGrafter"/>
</dbReference>
<dbReference type="EMBL" id="CP077062">
    <property type="protein sequence ID" value="QWZ07065.1"/>
    <property type="molecule type" value="Genomic_DNA"/>
</dbReference>
<keyword evidence="1" id="KW-0378">Hydrolase</keyword>
<proteinExistence type="predicted"/>
<feature type="signal peptide" evidence="2">
    <location>
        <begin position="1"/>
        <end position="22"/>
    </location>
</feature>
<dbReference type="GO" id="GO:0016788">
    <property type="term" value="F:hydrolase activity, acting on ester bonds"/>
    <property type="evidence" value="ECO:0007669"/>
    <property type="project" value="InterPro"/>
</dbReference>
<name>A0A975SX49_9ACTN</name>
<evidence type="ECO:0000313" key="3">
    <source>
        <dbReference type="EMBL" id="QWZ07065.1"/>
    </source>
</evidence>
<evidence type="ECO:0000313" key="4">
    <source>
        <dbReference type="Proteomes" id="UP000683575"/>
    </source>
</evidence>
<sequence>MSLLPRALCTLTSVLAAGVAVAACTTTATDAKTLAQTPAQTPAAATRAHAPAAVSKLLVFVEENHSLDQMRSGMPYTAGLAKKYGYATDFHAIRHPSLPNYLAIAGGQTFGVHDDDPPARHRIAGRSVFGQALSHGMTAATYAEGIPSPCARTSRGAYAVKHNPWAYFARERTSCAAHDLGLRAFGTAVRSGRLPNVGLVIPNLAHDAHDGSLATADAWFRARMQQVFAGPDWKSGRLAVVLTADEDDHNQGNKVLTVVIHPSQSHHVVSTRLTHYSLTRLYDDVAHLPYLANAGTAPSMAGAFGLPIA</sequence>
<accession>A0A975SX49</accession>
<keyword evidence="4" id="KW-1185">Reference proteome</keyword>
<protein>
    <submittedName>
        <fullName evidence="3">Alkaline phosphatase family protein</fullName>
    </submittedName>
</protein>
<dbReference type="InterPro" id="IPR007312">
    <property type="entry name" value="Phosphoesterase"/>
</dbReference>
<keyword evidence="2" id="KW-0732">Signal</keyword>
<dbReference type="PANTHER" id="PTHR31956">
    <property type="entry name" value="NON-SPECIFIC PHOSPHOLIPASE C4-RELATED"/>
    <property type="match status" value="1"/>
</dbReference>
<gene>
    <name evidence="3" type="ORF">KRR39_16360</name>
</gene>
<dbReference type="PANTHER" id="PTHR31956:SF8">
    <property type="entry name" value="ACID PHOSPHATASE PHOA (AFU_ORTHOLOGUE AFUA_1G03570)"/>
    <property type="match status" value="1"/>
</dbReference>
<evidence type="ECO:0000256" key="1">
    <source>
        <dbReference type="ARBA" id="ARBA00022801"/>
    </source>
</evidence>
<organism evidence="3 4">
    <name type="scientific">Nocardioides panacis</name>
    <dbReference type="NCBI Taxonomy" id="2849501"/>
    <lineage>
        <taxon>Bacteria</taxon>
        <taxon>Bacillati</taxon>
        <taxon>Actinomycetota</taxon>
        <taxon>Actinomycetes</taxon>
        <taxon>Propionibacteriales</taxon>
        <taxon>Nocardioidaceae</taxon>
        <taxon>Nocardioides</taxon>
    </lineage>
</organism>
<evidence type="ECO:0000256" key="2">
    <source>
        <dbReference type="SAM" id="SignalP"/>
    </source>
</evidence>
<dbReference type="Proteomes" id="UP000683575">
    <property type="component" value="Chromosome"/>
</dbReference>
<feature type="chain" id="PRO_5037517372" evidence="2">
    <location>
        <begin position="23"/>
        <end position="309"/>
    </location>
</feature>
<reference evidence="3" key="1">
    <citation type="submission" date="2021-06" db="EMBL/GenBank/DDBJ databases">
        <title>Complete genome sequence of Nocardioides sp. G188.</title>
        <authorList>
            <person name="Im W.-T."/>
        </authorList>
    </citation>
    <scope>NUCLEOTIDE SEQUENCE</scope>
    <source>
        <strain evidence="3">G188</strain>
    </source>
</reference>
<dbReference type="AlphaFoldDB" id="A0A975SX49"/>
<dbReference type="KEGG" id="nps:KRR39_16360"/>
<dbReference type="Pfam" id="PF04185">
    <property type="entry name" value="Phosphoesterase"/>
    <property type="match status" value="1"/>
</dbReference>
<dbReference type="PROSITE" id="PS51257">
    <property type="entry name" value="PROKAR_LIPOPROTEIN"/>
    <property type="match status" value="1"/>
</dbReference>